<dbReference type="PANTHER" id="PTHR11639:SF74">
    <property type="entry name" value="PROTEIN S100-A10"/>
    <property type="match status" value="1"/>
</dbReference>
<proteinExistence type="inferred from homology"/>
<dbReference type="AlphaFoldDB" id="H3A3I9"/>
<accession>H3A3I9</accession>
<evidence type="ECO:0000256" key="4">
    <source>
        <dbReference type="ARBA" id="ARBA00033060"/>
    </source>
</evidence>
<dbReference type="SMART" id="SM01394">
    <property type="entry name" value="S_100"/>
    <property type="match status" value="1"/>
</dbReference>
<dbReference type="GO" id="GO:0005737">
    <property type="term" value="C:cytoplasm"/>
    <property type="evidence" value="ECO:0007669"/>
    <property type="project" value="TreeGrafter"/>
</dbReference>
<dbReference type="KEGG" id="lcm:102363099"/>
<dbReference type="Pfam" id="PF01023">
    <property type="entry name" value="S_100"/>
    <property type="match status" value="1"/>
</dbReference>
<dbReference type="GeneTree" id="ENSGT00940000154197"/>
<evidence type="ECO:0000256" key="5">
    <source>
        <dbReference type="ARBA" id="ARBA00033448"/>
    </source>
</evidence>
<dbReference type="InParanoid" id="H3A3I9"/>
<dbReference type="InterPro" id="IPR011992">
    <property type="entry name" value="EF-hand-dom_pair"/>
</dbReference>
<dbReference type="Bgee" id="ENSLACG00000003745">
    <property type="expression patterns" value="Expressed in pelvic fin and 6 other cell types or tissues"/>
</dbReference>
<dbReference type="eggNOG" id="ENOG502S6TB">
    <property type="taxonomic scope" value="Eukaryota"/>
</dbReference>
<evidence type="ECO:0000259" key="6">
    <source>
        <dbReference type="SMART" id="SM01394"/>
    </source>
</evidence>
<evidence type="ECO:0000256" key="1">
    <source>
        <dbReference type="ARBA" id="ARBA00007323"/>
    </source>
</evidence>
<dbReference type="RefSeq" id="XP_006013209.1">
    <property type="nucleotide sequence ID" value="XM_006013147.3"/>
</dbReference>
<dbReference type="SUPFAM" id="SSF47473">
    <property type="entry name" value="EF-hand"/>
    <property type="match status" value="1"/>
</dbReference>
<evidence type="ECO:0000256" key="3">
    <source>
        <dbReference type="ARBA" id="ARBA00032653"/>
    </source>
</evidence>
<dbReference type="GO" id="GO:0048306">
    <property type="term" value="F:calcium-dependent protein binding"/>
    <property type="evidence" value="ECO:0007669"/>
    <property type="project" value="TreeGrafter"/>
</dbReference>
<feature type="domain" description="S100/CaBP-9k-type calcium binding subdomain" evidence="6">
    <location>
        <begin position="5"/>
        <end position="44"/>
    </location>
</feature>
<dbReference type="FunCoup" id="H3A3I9">
    <property type="interactions" value="181"/>
</dbReference>
<evidence type="ECO:0000313" key="8">
    <source>
        <dbReference type="Proteomes" id="UP000008672"/>
    </source>
</evidence>
<reference evidence="7" key="3">
    <citation type="submission" date="2025-09" db="UniProtKB">
        <authorList>
            <consortium name="Ensembl"/>
        </authorList>
    </citation>
    <scope>IDENTIFICATION</scope>
</reference>
<name>H3A3I9_LATCH</name>
<dbReference type="STRING" id="7897.ENSLACP00000004210"/>
<dbReference type="GO" id="GO:0005615">
    <property type="term" value="C:extracellular space"/>
    <property type="evidence" value="ECO:0007669"/>
    <property type="project" value="TreeGrafter"/>
</dbReference>
<dbReference type="OMA" id="VACEQCY"/>
<dbReference type="HOGENOM" id="CLU_138624_2_1_1"/>
<dbReference type="PANTHER" id="PTHR11639">
    <property type="entry name" value="S100 CALCIUM-BINDING PROTEIN"/>
    <property type="match status" value="1"/>
</dbReference>
<dbReference type="Proteomes" id="UP000008672">
    <property type="component" value="Unassembled WGS sequence"/>
</dbReference>
<dbReference type="GO" id="GO:0005509">
    <property type="term" value="F:calcium ion binding"/>
    <property type="evidence" value="ECO:0007669"/>
    <property type="project" value="TreeGrafter"/>
</dbReference>
<dbReference type="OrthoDB" id="26525at2759"/>
<keyword evidence="8" id="KW-1185">Reference proteome</keyword>
<reference evidence="7" key="2">
    <citation type="submission" date="2025-08" db="UniProtKB">
        <authorList>
            <consortium name="Ensembl"/>
        </authorList>
    </citation>
    <scope>IDENTIFICATION</scope>
</reference>
<dbReference type="InterPro" id="IPR013787">
    <property type="entry name" value="S100_Ca-bd_sub"/>
</dbReference>
<dbReference type="Gene3D" id="1.10.238.10">
    <property type="entry name" value="EF-hand"/>
    <property type="match status" value="1"/>
</dbReference>
<evidence type="ECO:0000313" key="7">
    <source>
        <dbReference type="Ensembl" id="ENSLACP00000004210.1"/>
    </source>
</evidence>
<dbReference type="GeneID" id="102363099"/>
<dbReference type="EMBL" id="AFYH01253167">
    <property type="status" value="NOT_ANNOTATED_CDS"/>
    <property type="molecule type" value="Genomic_DNA"/>
</dbReference>
<gene>
    <name evidence="7" type="primary">LOC102363099</name>
</gene>
<organism evidence="7 8">
    <name type="scientific">Latimeria chalumnae</name>
    <name type="common">Coelacanth</name>
    <dbReference type="NCBI Taxonomy" id="7897"/>
    <lineage>
        <taxon>Eukaryota</taxon>
        <taxon>Metazoa</taxon>
        <taxon>Chordata</taxon>
        <taxon>Craniata</taxon>
        <taxon>Vertebrata</taxon>
        <taxon>Euteleostomi</taxon>
        <taxon>Coelacanthiformes</taxon>
        <taxon>Coelacanthidae</taxon>
        <taxon>Latimeria</taxon>
    </lineage>
</organism>
<protein>
    <recommendedName>
        <fullName evidence="2">Protein S100-A10</fullName>
    </recommendedName>
    <alternativeName>
        <fullName evidence="4">Calpactin I light chain</fullName>
    </alternativeName>
    <alternativeName>
        <fullName evidence="5">Calpactin-1 light chain</fullName>
    </alternativeName>
    <alternativeName>
        <fullName evidence="3">S100 calcium-binding protein A10</fullName>
    </alternativeName>
</protein>
<sequence length="98" mass="11312">MPSKTEIAMETLITSFHEFSGDKNYLTKDEFKSLLEKEFCGLLENQKNPNIAIDYLLREISQSRDDLVSFQEYFNLLAGLTIACNTFYGEEKKKGVKM</sequence>
<comment type="similarity">
    <text evidence="1">Belongs to the S-100 family.</text>
</comment>
<dbReference type="Ensembl" id="ENSLACT00000004247.1">
    <property type="protein sequence ID" value="ENSLACP00000004210.1"/>
    <property type="gene ID" value="ENSLACG00000003745.1"/>
</dbReference>
<reference evidence="8" key="1">
    <citation type="submission" date="2011-08" db="EMBL/GenBank/DDBJ databases">
        <title>The draft genome of Latimeria chalumnae.</title>
        <authorList>
            <person name="Di Palma F."/>
            <person name="Alfoldi J."/>
            <person name="Johnson J."/>
            <person name="Berlin A."/>
            <person name="Gnerre S."/>
            <person name="Jaffe D."/>
            <person name="MacCallum I."/>
            <person name="Young S."/>
            <person name="Walker B.J."/>
            <person name="Lander E."/>
            <person name="Lindblad-Toh K."/>
        </authorList>
    </citation>
    <scope>NUCLEOTIDE SEQUENCE [LARGE SCALE GENOMIC DNA]</scope>
    <source>
        <strain evidence="8">Wild caught</strain>
    </source>
</reference>
<evidence type="ECO:0000256" key="2">
    <source>
        <dbReference type="ARBA" id="ARBA00018065"/>
    </source>
</evidence>